<keyword evidence="2" id="KW-0645">Protease</keyword>
<dbReference type="GO" id="GO:0016929">
    <property type="term" value="F:deSUMOylase activity"/>
    <property type="evidence" value="ECO:0007669"/>
    <property type="project" value="TreeGrafter"/>
</dbReference>
<evidence type="ECO:0000313" key="7">
    <source>
        <dbReference type="EMBL" id="ORY60477.1"/>
    </source>
</evidence>
<keyword evidence="4" id="KW-0788">Thiol protease</keyword>
<feature type="region of interest" description="Disordered" evidence="5">
    <location>
        <begin position="1"/>
        <end position="24"/>
    </location>
</feature>
<dbReference type="GO" id="GO:0080090">
    <property type="term" value="P:regulation of primary metabolic process"/>
    <property type="evidence" value="ECO:0007669"/>
    <property type="project" value="UniProtKB-ARBA"/>
</dbReference>
<accession>A0A1Y2DMI7</accession>
<dbReference type="GO" id="GO:0005634">
    <property type="term" value="C:nucleus"/>
    <property type="evidence" value="ECO:0007669"/>
    <property type="project" value="TreeGrafter"/>
</dbReference>
<dbReference type="Proteomes" id="UP000193920">
    <property type="component" value="Unassembled WGS sequence"/>
</dbReference>
<organism evidence="7 8">
    <name type="scientific">Neocallimastix californiae</name>
    <dbReference type="NCBI Taxonomy" id="1754190"/>
    <lineage>
        <taxon>Eukaryota</taxon>
        <taxon>Fungi</taxon>
        <taxon>Fungi incertae sedis</taxon>
        <taxon>Chytridiomycota</taxon>
        <taxon>Chytridiomycota incertae sedis</taxon>
        <taxon>Neocallimastigomycetes</taxon>
        <taxon>Neocallimastigales</taxon>
        <taxon>Neocallimastigaceae</taxon>
        <taxon>Neocallimastix</taxon>
    </lineage>
</organism>
<gene>
    <name evidence="7" type="ORF">LY90DRAFT_668677</name>
</gene>
<evidence type="ECO:0000256" key="2">
    <source>
        <dbReference type="ARBA" id="ARBA00022670"/>
    </source>
</evidence>
<evidence type="ECO:0000256" key="1">
    <source>
        <dbReference type="ARBA" id="ARBA00005234"/>
    </source>
</evidence>
<dbReference type="InterPro" id="IPR003653">
    <property type="entry name" value="Peptidase_C48_C"/>
</dbReference>
<feature type="domain" description="Ubiquitin-like protease family profile" evidence="6">
    <location>
        <begin position="455"/>
        <end position="619"/>
    </location>
</feature>
<dbReference type="PANTHER" id="PTHR12606">
    <property type="entry name" value="SENTRIN/SUMO-SPECIFIC PROTEASE"/>
    <property type="match status" value="1"/>
</dbReference>
<evidence type="ECO:0000313" key="8">
    <source>
        <dbReference type="Proteomes" id="UP000193920"/>
    </source>
</evidence>
<dbReference type="InterPro" id="IPR038765">
    <property type="entry name" value="Papain-like_cys_pep_sf"/>
</dbReference>
<dbReference type="GO" id="GO:0006508">
    <property type="term" value="P:proteolysis"/>
    <property type="evidence" value="ECO:0007669"/>
    <property type="project" value="UniProtKB-KW"/>
</dbReference>
<comment type="similarity">
    <text evidence="1">Belongs to the peptidase C48 family.</text>
</comment>
<dbReference type="OrthoDB" id="1939479at2759"/>
<dbReference type="GO" id="GO:0016926">
    <property type="term" value="P:protein desumoylation"/>
    <property type="evidence" value="ECO:0007669"/>
    <property type="project" value="TreeGrafter"/>
</dbReference>
<dbReference type="Pfam" id="PF02902">
    <property type="entry name" value="Peptidase_C48"/>
    <property type="match status" value="1"/>
</dbReference>
<dbReference type="STRING" id="1754190.A0A1Y2DMI7"/>
<name>A0A1Y2DMI7_9FUNG</name>
<protein>
    <submittedName>
        <fullName evidence="7">Cysteine proteinase</fullName>
    </submittedName>
</protein>
<reference evidence="7 8" key="1">
    <citation type="submission" date="2016-08" db="EMBL/GenBank/DDBJ databases">
        <title>A Parts List for Fungal Cellulosomes Revealed by Comparative Genomics.</title>
        <authorList>
            <consortium name="DOE Joint Genome Institute"/>
            <person name="Haitjema C.H."/>
            <person name="Gilmore S.P."/>
            <person name="Henske J.K."/>
            <person name="Solomon K.V."/>
            <person name="De Groot R."/>
            <person name="Kuo A."/>
            <person name="Mondo S.J."/>
            <person name="Salamov A.A."/>
            <person name="Labutti K."/>
            <person name="Zhao Z."/>
            <person name="Chiniquy J."/>
            <person name="Barry K."/>
            <person name="Brewer H.M."/>
            <person name="Purvine S.O."/>
            <person name="Wright A.T."/>
            <person name="Boxma B."/>
            <person name="Van Alen T."/>
            <person name="Hackstein J.H."/>
            <person name="Baker S.E."/>
            <person name="Grigoriev I.V."/>
            <person name="O'Malley M.A."/>
        </authorList>
    </citation>
    <scope>NUCLEOTIDE SEQUENCE [LARGE SCALE GENOMIC DNA]</scope>
    <source>
        <strain evidence="7 8">G1</strain>
    </source>
</reference>
<dbReference type="Gene3D" id="3.40.395.10">
    <property type="entry name" value="Adenoviral Proteinase, Chain A"/>
    <property type="match status" value="1"/>
</dbReference>
<keyword evidence="3" id="KW-0378">Hydrolase</keyword>
<dbReference type="EMBL" id="MCOG01000061">
    <property type="protein sequence ID" value="ORY60477.1"/>
    <property type="molecule type" value="Genomic_DNA"/>
</dbReference>
<dbReference type="FunFam" id="3.40.395.10:FF:000001">
    <property type="entry name" value="Sentrin-specific protease 1"/>
    <property type="match status" value="1"/>
</dbReference>
<dbReference type="AlphaFoldDB" id="A0A1Y2DMI7"/>
<keyword evidence="8" id="KW-1185">Reference proteome</keyword>
<evidence type="ECO:0000256" key="3">
    <source>
        <dbReference type="ARBA" id="ARBA00022801"/>
    </source>
</evidence>
<evidence type="ECO:0000256" key="4">
    <source>
        <dbReference type="ARBA" id="ARBA00022807"/>
    </source>
</evidence>
<dbReference type="PROSITE" id="PS50600">
    <property type="entry name" value="ULP_PROTEASE"/>
    <property type="match status" value="1"/>
</dbReference>
<dbReference type="SUPFAM" id="SSF54001">
    <property type="entry name" value="Cysteine proteinases"/>
    <property type="match status" value="1"/>
</dbReference>
<dbReference type="PANTHER" id="PTHR12606:SF141">
    <property type="entry name" value="GH15225P-RELATED"/>
    <property type="match status" value="1"/>
</dbReference>
<dbReference type="GO" id="GO:0060255">
    <property type="term" value="P:regulation of macromolecule metabolic process"/>
    <property type="evidence" value="ECO:0007669"/>
    <property type="project" value="UniProtKB-ARBA"/>
</dbReference>
<evidence type="ECO:0000259" key="6">
    <source>
        <dbReference type="PROSITE" id="PS50600"/>
    </source>
</evidence>
<sequence length="651" mass="76483">MSQRSYNNFNKKNKKLSLNEKSKKIKKNSPSFIGRIIGKFIPNFKFLTKNKRKMIKDENNNSYRGNVKENFNIQNISPVNINSEKTNTIFSFYSHENKRNTNNAEFLDVLKTVENSINDNILLKKSETKAEKIKRNFLNLLYNNSFTLKSHNNQNSESFNQETSQSNHFYYTKKNVQQSEIINLETSINNNIENNNRSDKFELENEKEKLHSPSLNSLNRYHFWRSNLDIKGNKDGGNINIEINENNKKTENEVDSSTTSNSVLISPNRILLSESYIQSKQARKFNSLSNLYFKNSDKDYSKYFSDTSLKYSKKSSQEAYKTVVSKFFNHKTSTSKSSTDLLVNTKNAYTSSEFIIPKKSGNYFFTPQINKLIEEINEKIDNALKLNDKVKLNESKRDYHKELVHFGKLIEEEIKNLLEKEKKNFPVLSDEALEEINYAKGQGPADEILIEGFNIPIKRCDIRTLINGKWLNDEVINFYGNLIMERSKNTTNQYPPVYFFNTFFFSNLSDMGYRAVRRWTKKFDLFLYKYIIIPIHLGNHWVCSAINFNKKRFEYYDSLHGGQGNALNLLRNYIQEESKDKKKCEMDLSDWEDYCPKDIPSQLNGFDCGVFTLSFAEYLSREEDFDFDQSHMEYMRNKIIYEILNKKLLIT</sequence>
<evidence type="ECO:0000256" key="5">
    <source>
        <dbReference type="SAM" id="MobiDB-lite"/>
    </source>
</evidence>
<proteinExistence type="inferred from homology"/>
<comment type="caution">
    <text evidence="7">The sequence shown here is derived from an EMBL/GenBank/DDBJ whole genome shotgun (WGS) entry which is preliminary data.</text>
</comment>